<comment type="caution">
    <text evidence="2">The sequence shown here is derived from an EMBL/GenBank/DDBJ whole genome shotgun (WGS) entry which is preliminary data.</text>
</comment>
<dbReference type="InParanoid" id="A0A5N4ATW7"/>
<dbReference type="Gene3D" id="3.50.50.60">
    <property type="entry name" value="FAD/NAD(P)-binding domain"/>
    <property type="match status" value="1"/>
</dbReference>
<protein>
    <recommendedName>
        <fullName evidence="1">Amine oxidase domain-containing protein</fullName>
    </recommendedName>
</protein>
<gene>
    <name evidence="2" type="ORF">PPYR_06442</name>
</gene>
<sequence length="370" mass="42145">MSEEGSGLYIRDDGFVFDSALVNEVNFELRKITLECEKFVNEGSFPTSVGNFIQEKFEAYIERGASALEMKKELYDWHIKFLLVDNSCCSLQDLSAKEWGRYITGPEHVNLKNGYKSLVDLLISMLPTEVFKYNSSVSKVCWSKDKDYARLHCVNGEVYDCDHVIVTLSLGFLKHSPNFFQPQLPCRLSVTISSMGFYGIAKIFLIYDDKWWNTNGFQIVWRRNTKLHKSRNWIRYITGFDVVYNQPNVLLGWVSGEGVPAMEELSEADVGKHCTELLEMILNKSVPNPSKVIRTKWMSSPWIRGGYCHITPQCDKTKTGPLTLSEPVFVGDVPRILLAGEACNAKHFSTTHGAFESGQIQAQRILDYLK</sequence>
<dbReference type="SUPFAM" id="SSF51905">
    <property type="entry name" value="FAD/NAD(P)-binding domain"/>
    <property type="match status" value="1"/>
</dbReference>
<evidence type="ECO:0000259" key="1">
    <source>
        <dbReference type="Pfam" id="PF01593"/>
    </source>
</evidence>
<dbReference type="Pfam" id="PF01593">
    <property type="entry name" value="Amino_oxidase"/>
    <property type="match status" value="1"/>
</dbReference>
<dbReference type="InterPro" id="IPR036188">
    <property type="entry name" value="FAD/NAD-bd_sf"/>
</dbReference>
<dbReference type="PANTHER" id="PTHR10742:SF398">
    <property type="entry name" value="AMINE OXIDASE DOMAIN-CONTAINING PROTEIN-RELATED"/>
    <property type="match status" value="1"/>
</dbReference>
<dbReference type="EMBL" id="VVIM01000004">
    <property type="protein sequence ID" value="KAB0800703.1"/>
    <property type="molecule type" value="Genomic_DNA"/>
</dbReference>
<accession>A0A5N4ATW7</accession>
<dbReference type="PANTHER" id="PTHR10742">
    <property type="entry name" value="FLAVIN MONOAMINE OXIDASE"/>
    <property type="match status" value="1"/>
</dbReference>
<dbReference type="AlphaFoldDB" id="A0A5N4ATW7"/>
<dbReference type="InterPro" id="IPR002937">
    <property type="entry name" value="Amino_oxidase"/>
</dbReference>
<proteinExistence type="predicted"/>
<dbReference type="Proteomes" id="UP000327044">
    <property type="component" value="Unassembled WGS sequence"/>
</dbReference>
<dbReference type="InterPro" id="IPR050281">
    <property type="entry name" value="Flavin_monoamine_oxidase"/>
</dbReference>
<dbReference type="SUPFAM" id="SSF54373">
    <property type="entry name" value="FAD-linked reductases, C-terminal domain"/>
    <property type="match status" value="1"/>
</dbReference>
<evidence type="ECO:0000313" key="2">
    <source>
        <dbReference type="EMBL" id="KAB0800703.1"/>
    </source>
</evidence>
<name>A0A5N4ATW7_PHOPY</name>
<dbReference type="Gene3D" id="3.90.660.10">
    <property type="match status" value="1"/>
</dbReference>
<keyword evidence="3" id="KW-1185">Reference proteome</keyword>
<organism evidence="2 3">
    <name type="scientific">Photinus pyralis</name>
    <name type="common">Common eastern firefly</name>
    <name type="synonym">Lampyris pyralis</name>
    <dbReference type="NCBI Taxonomy" id="7054"/>
    <lineage>
        <taxon>Eukaryota</taxon>
        <taxon>Metazoa</taxon>
        <taxon>Ecdysozoa</taxon>
        <taxon>Arthropoda</taxon>
        <taxon>Hexapoda</taxon>
        <taxon>Insecta</taxon>
        <taxon>Pterygota</taxon>
        <taxon>Neoptera</taxon>
        <taxon>Endopterygota</taxon>
        <taxon>Coleoptera</taxon>
        <taxon>Polyphaga</taxon>
        <taxon>Elateriformia</taxon>
        <taxon>Elateroidea</taxon>
        <taxon>Lampyridae</taxon>
        <taxon>Lampyrinae</taxon>
        <taxon>Photinus</taxon>
    </lineage>
</organism>
<feature type="domain" description="Amine oxidase" evidence="1">
    <location>
        <begin position="55"/>
        <end position="366"/>
    </location>
</feature>
<reference evidence="2 3" key="1">
    <citation type="journal article" date="2018" name="Elife">
        <title>Firefly genomes illuminate parallel origins of bioluminescence in beetles.</title>
        <authorList>
            <person name="Fallon T.R."/>
            <person name="Lower S.E."/>
            <person name="Chang C.H."/>
            <person name="Bessho-Uehara M."/>
            <person name="Martin G.J."/>
            <person name="Bewick A.J."/>
            <person name="Behringer M."/>
            <person name="Debat H.J."/>
            <person name="Wong I."/>
            <person name="Day J.C."/>
            <person name="Suvorov A."/>
            <person name="Silva C.J."/>
            <person name="Stanger-Hall K.F."/>
            <person name="Hall D.W."/>
            <person name="Schmitz R.J."/>
            <person name="Nelson D.R."/>
            <person name="Lewis S.M."/>
            <person name="Shigenobu S."/>
            <person name="Bybee S.M."/>
            <person name="Larracuente A.M."/>
            <person name="Oba Y."/>
            <person name="Weng J.K."/>
        </authorList>
    </citation>
    <scope>NUCLEOTIDE SEQUENCE [LARGE SCALE GENOMIC DNA]</scope>
    <source>
        <strain evidence="2">1611_PpyrPB1</strain>
        <tissue evidence="2">Whole body</tissue>
    </source>
</reference>
<dbReference type="GO" id="GO:0046592">
    <property type="term" value="F:polyamine oxidase activity"/>
    <property type="evidence" value="ECO:0007669"/>
    <property type="project" value="TreeGrafter"/>
</dbReference>
<evidence type="ECO:0000313" key="3">
    <source>
        <dbReference type="Proteomes" id="UP000327044"/>
    </source>
</evidence>